<dbReference type="InParanoid" id="E9E7P5"/>
<dbReference type="InterPro" id="IPR001227">
    <property type="entry name" value="Ac_transferase_dom_sf"/>
</dbReference>
<accession>E9E7P5</accession>
<dbReference type="SUPFAM" id="SSF50129">
    <property type="entry name" value="GroES-like"/>
    <property type="match status" value="1"/>
</dbReference>
<feature type="region of interest" description="Disordered" evidence="10">
    <location>
        <begin position="470"/>
        <end position="496"/>
    </location>
</feature>
<dbReference type="InterPro" id="IPR013968">
    <property type="entry name" value="PKS_KR"/>
</dbReference>
<dbReference type="Pfam" id="PF00698">
    <property type="entry name" value="Acyl_transf_1"/>
    <property type="match status" value="1"/>
</dbReference>
<dbReference type="InterPro" id="IPR016035">
    <property type="entry name" value="Acyl_Trfase/lysoPLipase"/>
</dbReference>
<dbReference type="GO" id="GO:0044550">
    <property type="term" value="P:secondary metabolite biosynthetic process"/>
    <property type="evidence" value="ECO:0007669"/>
    <property type="project" value="UniProtKB-ARBA"/>
</dbReference>
<dbReference type="InterPro" id="IPR020843">
    <property type="entry name" value="ER"/>
</dbReference>
<dbReference type="PROSITE" id="PS50075">
    <property type="entry name" value="CARRIER"/>
    <property type="match status" value="1"/>
</dbReference>
<keyword evidence="6" id="KW-0560">Oxidoreductase</keyword>
<dbReference type="InterPro" id="IPR016039">
    <property type="entry name" value="Thiolase-like"/>
</dbReference>
<dbReference type="SUPFAM" id="SSF51735">
    <property type="entry name" value="NAD(P)-binding Rossmann-fold domains"/>
    <property type="match status" value="2"/>
</dbReference>
<keyword evidence="8" id="KW-0012">Acyltransferase</keyword>
<reference evidence="14 15" key="1">
    <citation type="journal article" date="2011" name="PLoS Genet.">
        <title>Genome sequencing and comparative transcriptomics of the model entomopathogenic fungi Metarhizium anisopliae and M. acridum.</title>
        <authorList>
            <person name="Gao Q."/>
            <person name="Jin K."/>
            <person name="Ying S.H."/>
            <person name="Zhang Y."/>
            <person name="Xiao G."/>
            <person name="Shang Y."/>
            <person name="Duan Z."/>
            <person name="Hu X."/>
            <person name="Xie X.Q."/>
            <person name="Zhou G."/>
            <person name="Peng G."/>
            <person name="Luo Z."/>
            <person name="Huang W."/>
            <person name="Wang B."/>
            <person name="Fang W."/>
            <person name="Wang S."/>
            <person name="Zhong Y."/>
            <person name="Ma L.J."/>
            <person name="St Leger R.J."/>
            <person name="Zhao G.P."/>
            <person name="Pei Y."/>
            <person name="Feng M.G."/>
            <person name="Xia Y."/>
            <person name="Wang C."/>
        </authorList>
    </citation>
    <scope>NUCLEOTIDE SEQUENCE [LARGE SCALE GENOMIC DNA]</scope>
    <source>
        <strain evidence="14 15">CQMa 102</strain>
    </source>
</reference>
<feature type="region of interest" description="C-terminal hotdog fold" evidence="9">
    <location>
        <begin position="1132"/>
        <end position="1292"/>
    </location>
</feature>
<feature type="active site" description="Proton acceptor; for dehydratase activity" evidence="9">
    <location>
        <position position="1012"/>
    </location>
</feature>
<dbReference type="EMBL" id="GL698517">
    <property type="protein sequence ID" value="EFY88029.1"/>
    <property type="molecule type" value="Genomic_DNA"/>
</dbReference>
<dbReference type="GO" id="GO:0016491">
    <property type="term" value="F:oxidoreductase activity"/>
    <property type="evidence" value="ECO:0007669"/>
    <property type="project" value="UniProtKB-KW"/>
</dbReference>
<feature type="domain" description="Ketosynthase family 3 (KS3)" evidence="12">
    <location>
        <begin position="4"/>
        <end position="426"/>
    </location>
</feature>
<dbReference type="Gene3D" id="3.10.129.110">
    <property type="entry name" value="Polyketide synthase dehydratase"/>
    <property type="match status" value="1"/>
</dbReference>
<dbReference type="SUPFAM" id="SSF55048">
    <property type="entry name" value="Probable ACP-binding domain of malonyl-CoA ACP transacylase"/>
    <property type="match status" value="1"/>
</dbReference>
<dbReference type="GeneID" id="19250204"/>
<dbReference type="InterPro" id="IPR057326">
    <property type="entry name" value="KR_dom"/>
</dbReference>
<keyword evidence="3" id="KW-0597">Phosphoprotein</keyword>
<dbReference type="SMART" id="SM00826">
    <property type="entry name" value="PKS_DH"/>
    <property type="match status" value="1"/>
</dbReference>
<dbReference type="Pfam" id="PF00109">
    <property type="entry name" value="ketoacyl-synt"/>
    <property type="match status" value="1"/>
</dbReference>
<evidence type="ECO:0000259" key="12">
    <source>
        <dbReference type="PROSITE" id="PS52004"/>
    </source>
</evidence>
<evidence type="ECO:0000256" key="3">
    <source>
        <dbReference type="ARBA" id="ARBA00022553"/>
    </source>
</evidence>
<dbReference type="InterPro" id="IPR009081">
    <property type="entry name" value="PP-bd_ACP"/>
</dbReference>
<keyword evidence="7" id="KW-0511">Multifunctional enzyme</keyword>
<dbReference type="InterPro" id="IPR006162">
    <property type="entry name" value="Ppantetheine_attach_site"/>
</dbReference>
<dbReference type="SUPFAM" id="SSF52151">
    <property type="entry name" value="FabD/lysophospholipase-like"/>
    <property type="match status" value="1"/>
</dbReference>
<sequence length="2555" mass="277921">MDQDAPIAVIGLSYRAPGIGRKGLWEYLEQARSAWSKFPEERFDSSAYWKPGGDRSGVFRAEGAHFLPEDIYAFDAGFFHMRAEEARTSDPQHRLMLECALEAAEDAGKSLLDLAGKKIGVFIGSGQHEYSQRLGDDHHAANTFSATGVAPCMVSNRLSYFFDIDGPSVALDAACASSVYAAHQAVSALRNGECNAAFVGAAALSLGPGGWLALEKTGALSSHGRSYSYDEKAAGFGRGEGAACLLIKRIDDAIRDGDPIHAVIRSSACNHGGRSEGITMPNGVAHRELLRTVHEKAGLDPSQTPVVEGHGTGTAAGDPIEAGAFAAVLGKDRTSSNPIYIGSVKSNFGHLEGASGILGMVKAILMIENGIILPTAGFEKMNPRIQGKEKLVVPAAPIPWPSEEPRRVMVTNFGFGGSNSAIILEDASAWLPKRVPNGTNGTSTLNGIHGVNGTNGTNGYHGARLTNATNGSDGTNGLHQSNGATEANGCSSESAGTEDPRLFVLSARTEKSLISYLTSFDEYLDEAPEPDEFIKNLSYTLGQRRTQYPYRVSAVADSVATLQEKLSTAKPTRAKDHAIAFAFTGQGAQYAGMAVGLRHYKVFANAIDEAEEHLRAMGAPWSLTEELSKTQDDSRVDEAEISQPACTAVQLALVTLLRSWGINPTAVTGHSSGEIAAAFAANLITFKAAVAISYFRGQAAALLAREQKQQGAMLAVGVGFEEASTLIEQHANGHYATVAAINSPKSVTISGDQLAIEHIRKAAEAEGLFVRKLKVQMAYHSRHMEEVAGFYLEAIQPFCQAEQHVRAPEDISSPEFVSSVTGHVWEENGLDASYWVQNLVRPVKFASAIQSMLASRKNVKSSTVRDTAPDVILEIGPHAALKNPIKQTVELAQIEPGLKTSFTYLSSLVRGTKGIDALLSLAGALFNMGVPILLDQVNQTTMHNAHVVTGLPAYAWDKSVSYEVRPRATHQKLFPGETFHPLLGRRVATDGGKQHIYRQVFNLDEMPWIRDHVVAGAVIFPMTGYMSCAIEAARRALTAPAAAFLIQDFHVVTSMEIHEEESVDMVTRIWPAALGTGSFSSTTWSFEISTWKQATGWTIHAYGRIEPETAEMTTETPTLQVALPLVDATPNLIEHDIAHAYEYAGVRATKYGTTFRNSVRFFEGDGFTVLEHRLRDLEPWQQIPGPYGSHVTVDPPTLDGFLQGGGPLQVTEDGRRPAQMPNYISRFRISNKIPAGPKQRFDIVTRLLDYDVKGGRLRISVSAFLRQADGSLAPVAEWESVSFRSIGSADEDADPAASLPDNWVWELLPKIDFMEPDEVSRKFHVGSFEEAQVMHMRNLEIVASYYLLHGLKETEGDDRSNLPFHLARFVNWATRYIAKNKVEFDTEPTALLDKVRRHDAQGEMLCAVGERLVPILRGQVEPLEIMLADGLLTRHYEADVVNERLSKVLGDVVLGISDLEPNLRILEIGAGTAGTSLPVLEALSRRTKQGAFLEYTFTDISSGFFENARAKLAKWAQRITYKKLDISQDCLAQGFEAEEFDVVIAANVLHATKNMSTTMNNLRVLLKPRGKLVVLEGNHHPALALPFVLLPGWWYAEDDYRDLEEGPMMPTDVWNRLLVDTGFSGLDACIQGGLGSGDQTMSIMCSSKVDRQEETGPVVVCGPLIDDEEVAFAENLADAISDLGFAVETKPLAEVDFSNNSYYIVIDSPETPLLRDVSAERFHTIKSLLVHNAGLLWVIPEGDVPECKSIKGMLRTLRIEAGNKSLLSFDQVPHTQRGLSGILKLMRTLVDSEMTRAQDQDFVWHKDSIHLPRMRMLKDTKEQFAVEQGVSFRKEQNIWKGDGALEMTIDVAGSPDSIYFRRTDDLQTPLGEDDIIVQVQAVGVGHRDLDLVLGAISWAPPGFDGAGKVVKVGSGVADLQEGDNVFFLALEGSAFSTYKKMPAWHAARVPGYISITDAASMPLAYSLAVLALVRTARLQKNETVLIHSAAGAVGQACVVIAQHLGARVFATAGTGDKREFLHKTLGVPSDQIFSSRNSQFRDGILCATKGKGVDVIVNALGGELLADTWALAARFGRFVEIDKKAAFQNNSLPMRTFEKNVSFSSIDLRGLFQHRPEEVKDVFGQVVQLLRRHVVVPIKPVSVLPISQFSTGLRKLRSGENMGKIVITLGPDQNVMAESALRPTAFSLKSDATYLITGGTRGIGLSLAYWMIDNGARNVVVLGRSGSSGAEVQKLLKKYDATGINVRALACDVGSRAELAKVVESIRDLPPVRGVVHSALLLSDKLFENTTYEDWEIVMGPRVQGAWNLHELMPDDLDFFIALGSFLGDTGNGGQAIYAGTAAFYDAFAQYRNARGQHTVSIALPVVLDVGYVADRSLSSLLQETLGATLTMANIQTIVKAIISKSSNFYHDGKTAVFKLYLDNKAVQDGPWEYLHPVHAIERFKADKKKRDGAGGSGGADMYSTSWTAAENPLEGLTEALITKVAAMAIMERDEVLADAPVASYNLDSLVSVELRNWIRRETGVELLLSAITQAASLRTLATEILEQRGAIKQV</sequence>
<dbReference type="HOGENOM" id="CLU_000022_31_4_1"/>
<dbReference type="InterPro" id="IPR014030">
    <property type="entry name" value="Ketoacyl_synth_N"/>
</dbReference>
<feature type="active site" description="Proton donor; for dehydratase activity" evidence="9">
    <location>
        <position position="1199"/>
    </location>
</feature>
<evidence type="ECO:0000256" key="6">
    <source>
        <dbReference type="ARBA" id="ARBA00023002"/>
    </source>
</evidence>
<organism evidence="15">
    <name type="scientific">Metarhizium acridum (strain CQMa 102)</name>
    <dbReference type="NCBI Taxonomy" id="655827"/>
    <lineage>
        <taxon>Eukaryota</taxon>
        <taxon>Fungi</taxon>
        <taxon>Dikarya</taxon>
        <taxon>Ascomycota</taxon>
        <taxon>Pezizomycotina</taxon>
        <taxon>Sordariomycetes</taxon>
        <taxon>Hypocreomycetidae</taxon>
        <taxon>Hypocreales</taxon>
        <taxon>Clavicipitaceae</taxon>
        <taxon>Metarhizium</taxon>
    </lineage>
</organism>
<dbReference type="Pfam" id="PF08242">
    <property type="entry name" value="Methyltransf_12"/>
    <property type="match status" value="1"/>
</dbReference>
<feature type="region of interest" description="N-terminal hotdog fold" evidence="9">
    <location>
        <begin position="980"/>
        <end position="1112"/>
    </location>
</feature>
<dbReference type="Pfam" id="PF08240">
    <property type="entry name" value="ADH_N"/>
    <property type="match status" value="1"/>
</dbReference>
<keyword evidence="4" id="KW-0808">Transferase</keyword>
<dbReference type="Gene3D" id="3.90.180.10">
    <property type="entry name" value="Medium-chain alcohol dehydrogenases, catalytic domain"/>
    <property type="match status" value="1"/>
</dbReference>
<dbReference type="Pfam" id="PF13602">
    <property type="entry name" value="ADH_zinc_N_2"/>
    <property type="match status" value="1"/>
</dbReference>
<evidence type="ECO:0000256" key="7">
    <source>
        <dbReference type="ARBA" id="ARBA00023268"/>
    </source>
</evidence>
<evidence type="ECO:0000256" key="9">
    <source>
        <dbReference type="PROSITE-ProRule" id="PRU01363"/>
    </source>
</evidence>
<dbReference type="InterPro" id="IPR042104">
    <property type="entry name" value="PKS_dehydratase_sf"/>
</dbReference>
<evidence type="ECO:0000256" key="8">
    <source>
        <dbReference type="ARBA" id="ARBA00023315"/>
    </source>
</evidence>
<dbReference type="InterPro" id="IPR049900">
    <property type="entry name" value="PKS_mFAS_DH"/>
</dbReference>
<dbReference type="SMART" id="SM00829">
    <property type="entry name" value="PKS_ER"/>
    <property type="match status" value="1"/>
</dbReference>
<dbReference type="SMART" id="SM00822">
    <property type="entry name" value="PKS_KR"/>
    <property type="match status" value="1"/>
</dbReference>
<dbReference type="eggNOG" id="KOG1202">
    <property type="taxonomic scope" value="Eukaryota"/>
</dbReference>
<dbReference type="Pfam" id="PF02801">
    <property type="entry name" value="Ketoacyl-synt_C"/>
    <property type="match status" value="1"/>
</dbReference>
<dbReference type="SUPFAM" id="SSF53335">
    <property type="entry name" value="S-adenosyl-L-methionine-dependent methyltransferases"/>
    <property type="match status" value="1"/>
</dbReference>
<keyword evidence="5" id="KW-0521">NADP</keyword>
<dbReference type="CDD" id="cd02440">
    <property type="entry name" value="AdoMet_MTases"/>
    <property type="match status" value="1"/>
</dbReference>
<dbReference type="GO" id="GO:0031177">
    <property type="term" value="F:phosphopantetheine binding"/>
    <property type="evidence" value="ECO:0007669"/>
    <property type="project" value="InterPro"/>
</dbReference>
<dbReference type="Proteomes" id="UP000002499">
    <property type="component" value="Unassembled WGS sequence"/>
</dbReference>
<dbReference type="SUPFAM" id="SSF47336">
    <property type="entry name" value="ACP-like"/>
    <property type="match status" value="1"/>
</dbReference>
<dbReference type="Gene3D" id="1.10.1200.10">
    <property type="entry name" value="ACP-like"/>
    <property type="match status" value="1"/>
</dbReference>
<dbReference type="PROSITE" id="PS00012">
    <property type="entry name" value="PHOSPHOPANTETHEINE"/>
    <property type="match status" value="1"/>
</dbReference>
<dbReference type="PROSITE" id="PS52019">
    <property type="entry name" value="PKS_MFAS_DH"/>
    <property type="match status" value="1"/>
</dbReference>
<dbReference type="GO" id="GO:0004312">
    <property type="term" value="F:fatty acid synthase activity"/>
    <property type="evidence" value="ECO:0007669"/>
    <property type="project" value="TreeGrafter"/>
</dbReference>
<dbReference type="PROSITE" id="PS52004">
    <property type="entry name" value="KS3_2"/>
    <property type="match status" value="1"/>
</dbReference>
<dbReference type="SUPFAM" id="SSF53901">
    <property type="entry name" value="Thiolase-like"/>
    <property type="match status" value="1"/>
</dbReference>
<dbReference type="InterPro" id="IPR011032">
    <property type="entry name" value="GroES-like_sf"/>
</dbReference>
<dbReference type="STRING" id="655827.E9E7P5"/>
<dbReference type="KEGG" id="maw:19250204"/>
<dbReference type="SMART" id="SM00827">
    <property type="entry name" value="PKS_AT"/>
    <property type="match status" value="1"/>
</dbReference>
<dbReference type="InterPro" id="IPR014031">
    <property type="entry name" value="Ketoacyl_synth_C"/>
</dbReference>
<evidence type="ECO:0000259" key="13">
    <source>
        <dbReference type="PROSITE" id="PS52019"/>
    </source>
</evidence>
<dbReference type="InterPro" id="IPR050091">
    <property type="entry name" value="PKS_NRPS_Biosynth_Enz"/>
</dbReference>
<evidence type="ECO:0000256" key="10">
    <source>
        <dbReference type="SAM" id="MobiDB-lite"/>
    </source>
</evidence>
<feature type="compositionally biased region" description="Polar residues" evidence="10">
    <location>
        <begin position="470"/>
        <end position="495"/>
    </location>
</feature>
<dbReference type="Gene3D" id="3.30.70.3290">
    <property type="match status" value="1"/>
</dbReference>
<dbReference type="PANTHER" id="PTHR43775:SF29">
    <property type="entry name" value="ASPERFURANONE POLYKETIDE SYNTHASE AFOG-RELATED"/>
    <property type="match status" value="1"/>
</dbReference>
<dbReference type="InterPro" id="IPR020807">
    <property type="entry name" value="PKS_DH"/>
</dbReference>
<dbReference type="InterPro" id="IPR036291">
    <property type="entry name" value="NAD(P)-bd_dom_sf"/>
</dbReference>
<dbReference type="InterPro" id="IPR013154">
    <property type="entry name" value="ADH-like_N"/>
</dbReference>
<dbReference type="InterPro" id="IPR013217">
    <property type="entry name" value="Methyltransf_12"/>
</dbReference>
<feature type="domain" description="PKS/mFAS DH" evidence="13">
    <location>
        <begin position="980"/>
        <end position="1292"/>
    </location>
</feature>
<evidence type="ECO:0000313" key="15">
    <source>
        <dbReference type="Proteomes" id="UP000002499"/>
    </source>
</evidence>
<name>E9E7P5_METAQ</name>
<dbReference type="InterPro" id="IPR029063">
    <property type="entry name" value="SAM-dependent_MTases_sf"/>
</dbReference>
<dbReference type="OrthoDB" id="4937638at2759"/>
<evidence type="ECO:0000256" key="4">
    <source>
        <dbReference type="ARBA" id="ARBA00022679"/>
    </source>
</evidence>
<evidence type="ECO:0000256" key="5">
    <source>
        <dbReference type="ARBA" id="ARBA00022857"/>
    </source>
</evidence>
<dbReference type="Pfam" id="PF21089">
    <property type="entry name" value="PKS_DH_N"/>
    <property type="match status" value="1"/>
</dbReference>
<dbReference type="SMART" id="SM00823">
    <property type="entry name" value="PKS_PP"/>
    <property type="match status" value="1"/>
</dbReference>
<dbReference type="Gene3D" id="3.40.50.150">
    <property type="entry name" value="Vaccinia Virus protein VP39"/>
    <property type="match status" value="1"/>
</dbReference>
<dbReference type="Pfam" id="PF22621">
    <property type="entry name" value="CurL-like_PKS_C"/>
    <property type="match status" value="1"/>
</dbReference>
<dbReference type="GO" id="GO:0006633">
    <property type="term" value="P:fatty acid biosynthetic process"/>
    <property type="evidence" value="ECO:0007669"/>
    <property type="project" value="TreeGrafter"/>
</dbReference>
<dbReference type="Gene3D" id="3.40.366.10">
    <property type="entry name" value="Malonyl-Coenzyme A Acyl Carrier Protein, domain 2"/>
    <property type="match status" value="1"/>
</dbReference>
<dbReference type="InterPro" id="IPR020806">
    <property type="entry name" value="PKS_PP-bd"/>
</dbReference>
<feature type="domain" description="Carrier" evidence="11">
    <location>
        <begin position="2472"/>
        <end position="2549"/>
    </location>
</feature>
<dbReference type="InterPro" id="IPR049552">
    <property type="entry name" value="PKS_DH_N"/>
</dbReference>
<dbReference type="CDD" id="cd00833">
    <property type="entry name" value="PKS"/>
    <property type="match status" value="1"/>
</dbReference>
<evidence type="ECO:0000259" key="11">
    <source>
        <dbReference type="PROSITE" id="PS50075"/>
    </source>
</evidence>
<keyword evidence="2" id="KW-0596">Phosphopantetheine</keyword>
<dbReference type="InterPro" id="IPR014043">
    <property type="entry name" value="Acyl_transferase_dom"/>
</dbReference>
<dbReference type="InterPro" id="IPR036736">
    <property type="entry name" value="ACP-like_sf"/>
</dbReference>
<dbReference type="SMART" id="SM00825">
    <property type="entry name" value="PKS_KS"/>
    <property type="match status" value="1"/>
</dbReference>
<keyword evidence="15" id="KW-1185">Reference proteome</keyword>
<evidence type="ECO:0000256" key="2">
    <source>
        <dbReference type="ARBA" id="ARBA00022450"/>
    </source>
</evidence>
<proteinExistence type="predicted"/>
<dbReference type="CDD" id="cd05195">
    <property type="entry name" value="enoyl_red"/>
    <property type="match status" value="1"/>
</dbReference>
<dbReference type="PANTHER" id="PTHR43775">
    <property type="entry name" value="FATTY ACID SYNTHASE"/>
    <property type="match status" value="1"/>
</dbReference>
<dbReference type="Gene3D" id="3.40.50.720">
    <property type="entry name" value="NAD(P)-binding Rossmann-like Domain"/>
    <property type="match status" value="1"/>
</dbReference>
<gene>
    <name evidence="14" type="ORF">MAC_05893</name>
</gene>
<dbReference type="InterPro" id="IPR016036">
    <property type="entry name" value="Malonyl_transacylase_ACP-bd"/>
</dbReference>
<dbReference type="Pfam" id="PF23297">
    <property type="entry name" value="ACP_SdgA_C"/>
    <property type="match status" value="1"/>
</dbReference>
<dbReference type="Gene3D" id="3.40.47.10">
    <property type="match status" value="1"/>
</dbReference>
<evidence type="ECO:0000256" key="1">
    <source>
        <dbReference type="ARBA" id="ARBA00005179"/>
    </source>
</evidence>
<dbReference type="OMA" id="RHYEADV"/>
<dbReference type="InterPro" id="IPR020841">
    <property type="entry name" value="PKS_Beta-ketoAc_synthase_dom"/>
</dbReference>
<protein>
    <submittedName>
        <fullName evidence="14">Polyketide synthase, putative</fullName>
    </submittedName>
</protein>
<comment type="pathway">
    <text evidence="1">Secondary metabolite biosynthesis.</text>
</comment>
<dbReference type="Pfam" id="PF08659">
    <property type="entry name" value="KR"/>
    <property type="match status" value="1"/>
</dbReference>
<evidence type="ECO:0000313" key="14">
    <source>
        <dbReference type="EMBL" id="EFY88029.1"/>
    </source>
</evidence>